<dbReference type="PANTHER" id="PTHR24171">
    <property type="entry name" value="ANKYRIN REPEAT DOMAIN-CONTAINING PROTEIN 39-RELATED"/>
    <property type="match status" value="1"/>
</dbReference>
<evidence type="ECO:0000256" key="2">
    <source>
        <dbReference type="ARBA" id="ARBA00023043"/>
    </source>
</evidence>
<dbReference type="PRINTS" id="PR00689">
    <property type="entry name" value="ACOABINDINGP"/>
</dbReference>
<evidence type="ECO:0000313" key="6">
    <source>
        <dbReference type="Proteomes" id="UP000572268"/>
    </source>
</evidence>
<organism evidence="5 6">
    <name type="scientific">Perkinsus olseni</name>
    <name type="common">Perkinsus atlanticus</name>
    <dbReference type="NCBI Taxonomy" id="32597"/>
    <lineage>
        <taxon>Eukaryota</taxon>
        <taxon>Sar</taxon>
        <taxon>Alveolata</taxon>
        <taxon>Perkinsozoa</taxon>
        <taxon>Perkinsea</taxon>
        <taxon>Perkinsida</taxon>
        <taxon>Perkinsidae</taxon>
        <taxon>Perkinsus</taxon>
    </lineage>
</organism>
<sequence length="351" mass="39080">MEVFSDFSTTASGLKGRVQNVANSLQLATNELESGKNHVEEMKCGNTAKSTAMQNGMEDVRRCIQADLQRLDEDFRAQMNLQKNENVRLQQCLTTLKGWPDEFCAAVDYVGDHGEDNLDDRTRLELYGWYKQATIGDCDDATAKAGKWSAGARYYMTKSWEAKRGCTKEEAFRSYIRVLEDAKPDWREACDEEEGDNIWMNEPEDKKVVEYSQEPRMVVGDDEGASIDNSAAGLFCQLCAEGEVDKVQQILATHPSAAKMEDVDGMTPLHWACDRSQLDVCRLLLDNGADVNAKDSEGETPLSYACMVGEVPVVKLLLDRGAAKGIHNSSGETVLDLTYDYDPPIQSLLQN</sequence>
<dbReference type="SUPFAM" id="SSF48403">
    <property type="entry name" value="Ankyrin repeat"/>
    <property type="match status" value="1"/>
</dbReference>
<keyword evidence="2 3" id="KW-0040">ANK repeat</keyword>
<dbReference type="PROSITE" id="PS50088">
    <property type="entry name" value="ANK_REPEAT"/>
    <property type="match status" value="2"/>
</dbReference>
<dbReference type="InterPro" id="IPR035984">
    <property type="entry name" value="Acyl-CoA-binding_sf"/>
</dbReference>
<dbReference type="PANTHER" id="PTHR24171:SF9">
    <property type="entry name" value="ANKYRIN REPEAT DOMAIN-CONTAINING PROTEIN 39"/>
    <property type="match status" value="1"/>
</dbReference>
<dbReference type="SMART" id="SM00248">
    <property type="entry name" value="ANK"/>
    <property type="match status" value="2"/>
</dbReference>
<dbReference type="Pfam" id="PF12796">
    <property type="entry name" value="Ank_2"/>
    <property type="match status" value="1"/>
</dbReference>
<reference evidence="5 6" key="1">
    <citation type="submission" date="2020-04" db="EMBL/GenBank/DDBJ databases">
        <title>Perkinsus olseni comparative genomics.</title>
        <authorList>
            <person name="Bogema D.R."/>
        </authorList>
    </citation>
    <scope>NUCLEOTIDE SEQUENCE [LARGE SCALE GENOMIC DNA]</scope>
    <source>
        <strain evidence="5">ATCC PRA-31</strain>
    </source>
</reference>
<evidence type="ECO:0000256" key="1">
    <source>
        <dbReference type="ARBA" id="ARBA00022737"/>
    </source>
</evidence>
<evidence type="ECO:0000256" key="3">
    <source>
        <dbReference type="PROSITE-ProRule" id="PRU00023"/>
    </source>
</evidence>
<dbReference type="InterPro" id="IPR002110">
    <property type="entry name" value="Ankyrin_rpt"/>
</dbReference>
<name>A0A7J6MMF9_PEROL</name>
<proteinExistence type="predicted"/>
<dbReference type="Gene3D" id="1.20.80.10">
    <property type="match status" value="1"/>
</dbReference>
<feature type="repeat" description="ANK" evidence="3">
    <location>
        <begin position="264"/>
        <end position="296"/>
    </location>
</feature>
<accession>A0A7J6MMF9</accession>
<gene>
    <name evidence="5" type="primary">ACBP5</name>
    <name evidence="5" type="ORF">FOL46_009019</name>
</gene>
<feature type="domain" description="ACB" evidence="4">
    <location>
        <begin position="99"/>
        <end position="188"/>
    </location>
</feature>
<comment type="caution">
    <text evidence="5">The sequence shown here is derived from an EMBL/GenBank/DDBJ whole genome shotgun (WGS) entry which is preliminary data.</text>
</comment>
<dbReference type="AlphaFoldDB" id="A0A7J6MMF9"/>
<dbReference type="PROSITE" id="PS50297">
    <property type="entry name" value="ANK_REP_REGION"/>
    <property type="match status" value="2"/>
</dbReference>
<keyword evidence="1" id="KW-0677">Repeat</keyword>
<dbReference type="Pfam" id="PF00887">
    <property type="entry name" value="ACBP"/>
    <property type="match status" value="1"/>
</dbReference>
<evidence type="ECO:0000259" key="4">
    <source>
        <dbReference type="PROSITE" id="PS51228"/>
    </source>
</evidence>
<dbReference type="Proteomes" id="UP000572268">
    <property type="component" value="Unassembled WGS sequence"/>
</dbReference>
<feature type="repeat" description="ANK" evidence="3">
    <location>
        <begin position="297"/>
        <end position="329"/>
    </location>
</feature>
<dbReference type="PROSITE" id="PS51228">
    <property type="entry name" value="ACB_2"/>
    <property type="match status" value="1"/>
</dbReference>
<dbReference type="SUPFAM" id="SSF47027">
    <property type="entry name" value="Acyl-CoA binding protein"/>
    <property type="match status" value="1"/>
</dbReference>
<dbReference type="InterPro" id="IPR000582">
    <property type="entry name" value="Acyl-CoA-binding_protein"/>
</dbReference>
<evidence type="ECO:0000313" key="5">
    <source>
        <dbReference type="EMBL" id="KAF4672390.1"/>
    </source>
</evidence>
<dbReference type="InterPro" id="IPR036770">
    <property type="entry name" value="Ankyrin_rpt-contain_sf"/>
</dbReference>
<protein>
    <submittedName>
        <fullName evidence="5">Acyl-CoA-binding domain-containing protein 5</fullName>
    </submittedName>
</protein>
<dbReference type="GO" id="GO:0000062">
    <property type="term" value="F:fatty-acyl-CoA binding"/>
    <property type="evidence" value="ECO:0007669"/>
    <property type="project" value="InterPro"/>
</dbReference>
<dbReference type="EMBL" id="JABANN010000078">
    <property type="protein sequence ID" value="KAF4672390.1"/>
    <property type="molecule type" value="Genomic_DNA"/>
</dbReference>
<dbReference type="InterPro" id="IPR014352">
    <property type="entry name" value="FERM/acyl-CoA-bd_prot_sf"/>
</dbReference>
<dbReference type="Gene3D" id="1.25.40.20">
    <property type="entry name" value="Ankyrin repeat-containing domain"/>
    <property type="match status" value="1"/>
</dbReference>